<dbReference type="GO" id="GO:0046961">
    <property type="term" value="F:proton-transporting ATPase activity, rotational mechanism"/>
    <property type="evidence" value="ECO:0007669"/>
    <property type="project" value="InterPro"/>
</dbReference>
<keyword evidence="3" id="KW-0406">Ion transport</keyword>
<dbReference type="Proteomes" id="UP000070174">
    <property type="component" value="Unassembled WGS sequence"/>
</dbReference>
<dbReference type="InterPro" id="IPR035067">
    <property type="entry name" value="V-type_ATPase_csu/dsu"/>
</dbReference>
<comment type="similarity">
    <text evidence="1">Belongs to the V-ATPase V0D/AC39 subunit family.</text>
</comment>
<proteinExistence type="inferred from homology"/>
<dbReference type="PANTHER" id="PTHR38682">
    <property type="entry name" value="V-TYPE ATP SYNTHASE SUBUNIT C"/>
    <property type="match status" value="1"/>
</dbReference>
<sequence>MDRNKFIQSSTRLRVLEKELLKSENFIRISEQDTLEDALRSLSDTVYNKFINKISSPTEYEVILKEELTRFYDEVYDISPSRIPVDLVTLKYFYHNLKVLIKEKIGEEDLKELFMTIGGFDIKEYRDGILKSSKRNKYFELIGKIEEAYEEKKDPQIIDIYLDNAYFKDLLDLAEESEVDLFINYAKNLIDFTNIRTLLRAKKQEKDVEFLKHIIVPGGKLREETYLDLLNRENSSDTEAFKKLDIYKYIKDGLDDFKEKGTLSNFEREMDNYFIDLIKDVRYITYGPEVIFANVLAKEMEIKNLRIILVSKLNGLDGEFIREKLRDSYV</sequence>
<dbReference type="Pfam" id="PF01992">
    <property type="entry name" value="vATP-synt_AC39"/>
    <property type="match status" value="1"/>
</dbReference>
<dbReference type="AlphaFoldDB" id="A0A133PMC5"/>
<reference evidence="4 5" key="1">
    <citation type="submission" date="2016-01" db="EMBL/GenBank/DDBJ databases">
        <authorList>
            <person name="Oliw E.H."/>
        </authorList>
    </citation>
    <scope>NUCLEOTIDE SEQUENCE [LARGE SCALE GENOMIC DNA]</scope>
    <source>
        <strain evidence="4 5">CMW7756A</strain>
    </source>
</reference>
<evidence type="ECO:0000256" key="1">
    <source>
        <dbReference type="ARBA" id="ARBA00006709"/>
    </source>
</evidence>
<dbReference type="Gene3D" id="1.20.1690.10">
    <property type="entry name" value="V-type ATP synthase subunit C domain"/>
    <property type="match status" value="2"/>
</dbReference>
<evidence type="ECO:0000256" key="3">
    <source>
        <dbReference type="ARBA" id="ARBA00023065"/>
    </source>
</evidence>
<gene>
    <name evidence="4" type="ORF">HMPREF3229_01345</name>
</gene>
<dbReference type="EMBL" id="LRQE01000034">
    <property type="protein sequence ID" value="KXA29719.1"/>
    <property type="molecule type" value="Genomic_DNA"/>
</dbReference>
<dbReference type="InterPro" id="IPR002843">
    <property type="entry name" value="ATPase_V0-cplx_csu/dsu"/>
</dbReference>
<keyword evidence="2" id="KW-0813">Transport</keyword>
<dbReference type="InterPro" id="IPR050873">
    <property type="entry name" value="V-ATPase_V0D/AC39_subunit"/>
</dbReference>
<dbReference type="Gene3D" id="1.10.132.50">
    <property type="entry name" value="ATP synthase (C/AC39) subunit, domain 3"/>
    <property type="match status" value="1"/>
</dbReference>
<dbReference type="RefSeq" id="WP_060800404.1">
    <property type="nucleotide sequence ID" value="NZ_KQ957101.1"/>
</dbReference>
<protein>
    <submittedName>
        <fullName evidence="4">ATP synthase, subunit C</fullName>
    </submittedName>
</protein>
<evidence type="ECO:0000313" key="4">
    <source>
        <dbReference type="EMBL" id="KXA29719.1"/>
    </source>
</evidence>
<dbReference type="PATRIC" id="fig|54005.3.peg.1329"/>
<dbReference type="PANTHER" id="PTHR38682:SF1">
    <property type="entry name" value="V-TYPE ATP SYNTHASE SUBUNIT C"/>
    <property type="match status" value="1"/>
</dbReference>
<evidence type="ECO:0000313" key="5">
    <source>
        <dbReference type="Proteomes" id="UP000070174"/>
    </source>
</evidence>
<dbReference type="InterPro" id="IPR044911">
    <property type="entry name" value="V-type_ATPase_csu/dsu_dom_3"/>
</dbReference>
<dbReference type="InterPro" id="IPR036079">
    <property type="entry name" value="ATPase_csu/dsu_sf"/>
</dbReference>
<accession>A0A133PMC5</accession>
<evidence type="ECO:0000256" key="2">
    <source>
        <dbReference type="ARBA" id="ARBA00022448"/>
    </source>
</evidence>
<dbReference type="NCBIfam" id="NF002266">
    <property type="entry name" value="PRK01198.1-2"/>
    <property type="match status" value="1"/>
</dbReference>
<name>A0A133PMC5_9FIRM</name>
<comment type="caution">
    <text evidence="4">The sequence shown here is derived from an EMBL/GenBank/DDBJ whole genome shotgun (WGS) entry which is preliminary data.</text>
</comment>
<organism evidence="4">
    <name type="scientific">Peptoniphilus harei</name>
    <dbReference type="NCBI Taxonomy" id="54005"/>
    <lineage>
        <taxon>Bacteria</taxon>
        <taxon>Bacillati</taxon>
        <taxon>Bacillota</taxon>
        <taxon>Tissierellia</taxon>
        <taxon>Tissierellales</taxon>
        <taxon>Peptoniphilaceae</taxon>
        <taxon>Peptoniphilus</taxon>
    </lineage>
</organism>
<dbReference type="SUPFAM" id="SSF103486">
    <property type="entry name" value="V-type ATP synthase subunit C"/>
    <property type="match status" value="1"/>
</dbReference>